<feature type="transmembrane region" description="Helical" evidence="6">
    <location>
        <begin position="144"/>
        <end position="161"/>
    </location>
</feature>
<feature type="transmembrane region" description="Helical" evidence="6">
    <location>
        <begin position="118"/>
        <end position="137"/>
    </location>
</feature>
<accession>A0A231H1I3</accession>
<proteinExistence type="predicted"/>
<dbReference type="SUPFAM" id="SSF144091">
    <property type="entry name" value="Rhomboid-like"/>
    <property type="match status" value="1"/>
</dbReference>
<feature type="transmembrane region" description="Helical" evidence="6">
    <location>
        <begin position="63"/>
        <end position="81"/>
    </location>
</feature>
<dbReference type="InterPro" id="IPR022764">
    <property type="entry name" value="Peptidase_S54_rhomboid_dom"/>
</dbReference>
<evidence type="ECO:0000313" key="9">
    <source>
        <dbReference type="Proteomes" id="UP000215506"/>
    </source>
</evidence>
<evidence type="ECO:0000256" key="5">
    <source>
        <dbReference type="SAM" id="MobiDB-lite"/>
    </source>
</evidence>
<evidence type="ECO:0000256" key="1">
    <source>
        <dbReference type="ARBA" id="ARBA00004141"/>
    </source>
</evidence>
<name>A0A231H1I3_9NOCA</name>
<keyword evidence="2 6" id="KW-0812">Transmembrane</keyword>
<reference evidence="8 9" key="1">
    <citation type="submission" date="2017-07" db="EMBL/GenBank/DDBJ databases">
        <title>First draft Genome Sequence of Nocardia cerradoensis isolated from human infection.</title>
        <authorList>
            <person name="Carrasco G."/>
        </authorList>
    </citation>
    <scope>NUCLEOTIDE SEQUENCE [LARGE SCALE GENOMIC DNA]</scope>
    <source>
        <strain evidence="8 9">CNM20130759</strain>
    </source>
</reference>
<dbReference type="GO" id="GO:0016020">
    <property type="term" value="C:membrane"/>
    <property type="evidence" value="ECO:0007669"/>
    <property type="project" value="UniProtKB-SubCell"/>
</dbReference>
<dbReference type="RefSeq" id="WP_223273640.1">
    <property type="nucleotide sequence ID" value="NZ_NGAF01000012.1"/>
</dbReference>
<evidence type="ECO:0000313" key="8">
    <source>
        <dbReference type="EMBL" id="OXR42702.1"/>
    </source>
</evidence>
<feature type="domain" description="Peptidase S54 rhomboid" evidence="7">
    <location>
        <begin position="108"/>
        <end position="240"/>
    </location>
</feature>
<comment type="caution">
    <text evidence="8">The sequence shown here is derived from an EMBL/GenBank/DDBJ whole genome shotgun (WGS) entry which is preliminary data.</text>
</comment>
<keyword evidence="4 6" id="KW-0472">Membrane</keyword>
<keyword evidence="9" id="KW-1185">Reference proteome</keyword>
<dbReference type="Pfam" id="PF01694">
    <property type="entry name" value="Rhomboid"/>
    <property type="match status" value="1"/>
</dbReference>
<evidence type="ECO:0000256" key="2">
    <source>
        <dbReference type="ARBA" id="ARBA00022692"/>
    </source>
</evidence>
<keyword evidence="3 6" id="KW-1133">Transmembrane helix</keyword>
<sequence>MAEQMGPSFDPDRIAALRAELQKSAGTPAGSVPSGSQFPSPRPAAAAPASASEPGRTAALKLLWQRAIAMTLTFVALLYAVEGVDTVSHHDLDAAGVRPRTAEGLEGIVFAPVLHANWAHLLGNTLPVIVLGLLTLLTGIGRGLAATAIVWVVAGVGTWLTGASGSVHIGASVLVFGWLTYLISRGLFTRNLWQILVGVVVGLLYGSILWGVLPGQAGISWQGHLFGALGGLLAGWVLSSNERRHRRGESAGRLASSG</sequence>
<gene>
    <name evidence="8" type="ORF">B7C42_05038</name>
</gene>
<feature type="transmembrane region" description="Helical" evidence="6">
    <location>
        <begin position="219"/>
        <end position="238"/>
    </location>
</feature>
<dbReference type="AlphaFoldDB" id="A0A231H1I3"/>
<comment type="subcellular location">
    <subcellularLocation>
        <location evidence="1">Membrane</location>
        <topology evidence="1">Multi-pass membrane protein</topology>
    </subcellularLocation>
</comment>
<feature type="transmembrane region" description="Helical" evidence="6">
    <location>
        <begin position="167"/>
        <end position="183"/>
    </location>
</feature>
<dbReference type="EMBL" id="NGAF01000012">
    <property type="protein sequence ID" value="OXR42702.1"/>
    <property type="molecule type" value="Genomic_DNA"/>
</dbReference>
<dbReference type="PANTHER" id="PTHR43066">
    <property type="entry name" value="RHOMBOID-RELATED PROTEIN"/>
    <property type="match status" value="1"/>
</dbReference>
<evidence type="ECO:0000256" key="6">
    <source>
        <dbReference type="SAM" id="Phobius"/>
    </source>
</evidence>
<organism evidence="8 9">
    <name type="scientific">Nocardia cerradoensis</name>
    <dbReference type="NCBI Taxonomy" id="85688"/>
    <lineage>
        <taxon>Bacteria</taxon>
        <taxon>Bacillati</taxon>
        <taxon>Actinomycetota</taxon>
        <taxon>Actinomycetes</taxon>
        <taxon>Mycobacteriales</taxon>
        <taxon>Nocardiaceae</taxon>
        <taxon>Nocardia</taxon>
    </lineage>
</organism>
<evidence type="ECO:0000256" key="4">
    <source>
        <dbReference type="ARBA" id="ARBA00023136"/>
    </source>
</evidence>
<dbReference type="GO" id="GO:0004252">
    <property type="term" value="F:serine-type endopeptidase activity"/>
    <property type="evidence" value="ECO:0007669"/>
    <property type="project" value="InterPro"/>
</dbReference>
<evidence type="ECO:0000256" key="3">
    <source>
        <dbReference type="ARBA" id="ARBA00022989"/>
    </source>
</evidence>
<feature type="region of interest" description="Disordered" evidence="5">
    <location>
        <begin position="24"/>
        <end position="51"/>
    </location>
</feature>
<dbReference type="Gene3D" id="1.20.1540.10">
    <property type="entry name" value="Rhomboid-like"/>
    <property type="match status" value="1"/>
</dbReference>
<dbReference type="Proteomes" id="UP000215506">
    <property type="component" value="Unassembled WGS sequence"/>
</dbReference>
<evidence type="ECO:0000259" key="7">
    <source>
        <dbReference type="Pfam" id="PF01694"/>
    </source>
</evidence>
<dbReference type="InterPro" id="IPR035952">
    <property type="entry name" value="Rhomboid-like_sf"/>
</dbReference>
<protein>
    <recommendedName>
        <fullName evidence="7">Peptidase S54 rhomboid domain-containing protein</fullName>
    </recommendedName>
</protein>
<feature type="transmembrane region" description="Helical" evidence="6">
    <location>
        <begin position="195"/>
        <end position="213"/>
    </location>
</feature>